<sequence>MAARKLRTTTPLQRQDAAFHAAKALESTIKIISDDKSWSTGRERAAANYIDNLVSCQNGRFLVPWEGNTLKAYFIHGRNPHGHGADATIPALTSHQTDWAIETAMAWIKNLIRRTRLNRCSSNIGVISDDELVQLRRRHRFPVMTERYGKSRSK</sequence>
<keyword evidence="2" id="KW-1185">Reference proteome</keyword>
<dbReference type="AlphaFoldDB" id="A0A560L126"/>
<gene>
    <name evidence="1" type="ORF">FBZ93_117173</name>
</gene>
<protein>
    <submittedName>
        <fullName evidence="1">Uncharacterized protein</fullName>
    </submittedName>
</protein>
<dbReference type="RefSeq" id="WP_146991927.1">
    <property type="nucleotide sequence ID" value="NZ_VITY01000017.1"/>
</dbReference>
<organism evidence="1 2">
    <name type="scientific">Bradyrhizobium macuxiense</name>
    <dbReference type="NCBI Taxonomy" id="1755647"/>
    <lineage>
        <taxon>Bacteria</taxon>
        <taxon>Pseudomonadati</taxon>
        <taxon>Pseudomonadota</taxon>
        <taxon>Alphaproteobacteria</taxon>
        <taxon>Hyphomicrobiales</taxon>
        <taxon>Nitrobacteraceae</taxon>
        <taxon>Bradyrhizobium</taxon>
    </lineage>
</organism>
<dbReference type="OrthoDB" id="7840891at2"/>
<dbReference type="Proteomes" id="UP000321304">
    <property type="component" value="Unassembled WGS sequence"/>
</dbReference>
<comment type="caution">
    <text evidence="1">The sequence shown here is derived from an EMBL/GenBank/DDBJ whole genome shotgun (WGS) entry which is preliminary data.</text>
</comment>
<dbReference type="EMBL" id="VITY01000017">
    <property type="protein sequence ID" value="TWB88989.1"/>
    <property type="molecule type" value="Genomic_DNA"/>
</dbReference>
<reference evidence="1 2" key="1">
    <citation type="submission" date="2019-06" db="EMBL/GenBank/DDBJ databases">
        <title>Genomic Encyclopedia of Type Strains, Phase IV (KMG-V): Genome sequencing to study the core and pangenomes of soil and plant-associated prokaryotes.</title>
        <authorList>
            <person name="Whitman W."/>
        </authorList>
    </citation>
    <scope>NUCLEOTIDE SEQUENCE [LARGE SCALE GENOMIC DNA]</scope>
    <source>
        <strain evidence="1 2">BR 10355</strain>
    </source>
</reference>
<name>A0A560L126_9BRAD</name>
<proteinExistence type="predicted"/>
<evidence type="ECO:0000313" key="1">
    <source>
        <dbReference type="EMBL" id="TWB88989.1"/>
    </source>
</evidence>
<evidence type="ECO:0000313" key="2">
    <source>
        <dbReference type="Proteomes" id="UP000321304"/>
    </source>
</evidence>
<accession>A0A560L126</accession>